<evidence type="ECO:0000256" key="3">
    <source>
        <dbReference type="ARBA" id="ARBA00023163"/>
    </source>
</evidence>
<dbReference type="SMART" id="SM00531">
    <property type="entry name" value="TFIIE"/>
    <property type="match status" value="1"/>
</dbReference>
<proteinExistence type="inferred from homology"/>
<dbReference type="GO" id="GO:0005673">
    <property type="term" value="C:transcription factor TFIIE complex"/>
    <property type="evidence" value="ECO:0000318"/>
    <property type="project" value="GO_Central"/>
</dbReference>
<accession>A0A0K9Q0L1</accession>
<dbReference type="InterPro" id="IPR024550">
    <property type="entry name" value="TFIIEa/SarR/Rpc3_HTH_dom"/>
</dbReference>
<organism evidence="6 7">
    <name type="scientific">Zostera marina</name>
    <name type="common">Eelgrass</name>
    <dbReference type="NCBI Taxonomy" id="29655"/>
    <lineage>
        <taxon>Eukaryota</taxon>
        <taxon>Viridiplantae</taxon>
        <taxon>Streptophyta</taxon>
        <taxon>Embryophyta</taxon>
        <taxon>Tracheophyta</taxon>
        <taxon>Spermatophyta</taxon>
        <taxon>Magnoliopsida</taxon>
        <taxon>Liliopsida</taxon>
        <taxon>Zosteraceae</taxon>
        <taxon>Zostera</taxon>
    </lineage>
</organism>
<evidence type="ECO:0000256" key="1">
    <source>
        <dbReference type="ARBA" id="ARBA00008947"/>
    </source>
</evidence>
<dbReference type="InterPro" id="IPR017919">
    <property type="entry name" value="TFIIE/TFIIEa_HTH"/>
</dbReference>
<comment type="caution">
    <text evidence="6">The sequence shown here is derived from an EMBL/GenBank/DDBJ whole genome shotgun (WGS) entry which is preliminary data.</text>
</comment>
<evidence type="ECO:0000256" key="4">
    <source>
        <dbReference type="SAM" id="MobiDB-lite"/>
    </source>
</evidence>
<dbReference type="SUPFAM" id="SSF57783">
    <property type="entry name" value="Zinc beta-ribbon"/>
    <property type="match status" value="1"/>
</dbReference>
<evidence type="ECO:0000313" key="7">
    <source>
        <dbReference type="Proteomes" id="UP000036987"/>
    </source>
</evidence>
<name>A0A0K9Q0L1_ZOSMR</name>
<dbReference type="AlphaFoldDB" id="A0A0K9Q0L1"/>
<dbReference type="OMA" id="HIDNNFH"/>
<keyword evidence="6" id="KW-0396">Initiation factor</keyword>
<dbReference type="Gene3D" id="3.30.40.10">
    <property type="entry name" value="Zinc/RING finger domain, C3HC4 (zinc finger)"/>
    <property type="match status" value="1"/>
</dbReference>
<keyword evidence="7" id="KW-1185">Reference proteome</keyword>
<dbReference type="EMBL" id="LFYR01000448">
    <property type="protein sequence ID" value="KMZ74042.1"/>
    <property type="molecule type" value="Genomic_DNA"/>
</dbReference>
<evidence type="ECO:0000313" key="6">
    <source>
        <dbReference type="EMBL" id="KMZ74042.1"/>
    </source>
</evidence>
<dbReference type="InterPro" id="IPR013083">
    <property type="entry name" value="Znf_RING/FYVE/PHD"/>
</dbReference>
<comment type="similarity">
    <text evidence="1">Belongs to the TFIIE alpha subunit family.</text>
</comment>
<dbReference type="Proteomes" id="UP000036987">
    <property type="component" value="Unassembled WGS sequence"/>
</dbReference>
<dbReference type="STRING" id="29655.A0A0K9Q0L1"/>
<dbReference type="PROSITE" id="PS51344">
    <property type="entry name" value="HTH_TFE_IIE"/>
    <property type="match status" value="1"/>
</dbReference>
<dbReference type="Pfam" id="PF02002">
    <property type="entry name" value="TFIIE_alpha"/>
    <property type="match status" value="1"/>
</dbReference>
<dbReference type="InterPro" id="IPR002853">
    <property type="entry name" value="TFIIE_asu"/>
</dbReference>
<evidence type="ECO:0000256" key="2">
    <source>
        <dbReference type="ARBA" id="ARBA00023015"/>
    </source>
</evidence>
<dbReference type="OrthoDB" id="361102at2759"/>
<dbReference type="InterPro" id="IPR039997">
    <property type="entry name" value="TFE"/>
</dbReference>
<feature type="compositionally biased region" description="Basic and acidic residues" evidence="4">
    <location>
        <begin position="240"/>
        <end position="260"/>
    </location>
</feature>
<feature type="domain" description="HTH TFE/IIEalpha-type" evidence="5">
    <location>
        <begin position="8"/>
        <end position="123"/>
    </location>
</feature>
<gene>
    <name evidence="6" type="ORF">ZOSMA_136G00060</name>
</gene>
<feature type="region of interest" description="Disordered" evidence="4">
    <location>
        <begin position="228"/>
        <end position="260"/>
    </location>
</feature>
<keyword evidence="3" id="KW-0804">Transcription</keyword>
<dbReference type="PANTHER" id="PTHR13097">
    <property type="entry name" value="TRANSCRIPTION INITIATION FACTOR IIE, ALPHA SUBUNIT"/>
    <property type="match status" value="1"/>
</dbReference>
<dbReference type="GO" id="GO:0006367">
    <property type="term" value="P:transcription initiation at RNA polymerase II promoter"/>
    <property type="evidence" value="ECO:0000318"/>
    <property type="project" value="GO_Central"/>
</dbReference>
<evidence type="ECO:0000259" key="5">
    <source>
        <dbReference type="PROSITE" id="PS51344"/>
    </source>
</evidence>
<sequence>MATTKEPFKKLVRLVGRVFYDCSIGSKKRRGRLGDNSRVNVVVLDALTRRQWTTIDDFAKSLKMNKKMLQEIMKFFEKEMFISKAIIKKKRNETVDIISGYKPKMSKISYYCLDYSQIYDVVRYRIFKMIKKIEDELANKITIQDLKYICPNCNRNYSFLDASYLVSSSGQYFECELCKTELIKKWENENTRNKHQKLREMLQKIQIQLKPLLQQIDIMKDLACPEIDSPSASSSSTYLVDEKESYSDKSIEKKDEESNI</sequence>
<reference evidence="7" key="1">
    <citation type="journal article" date="2016" name="Nature">
        <title>The genome of the seagrass Zostera marina reveals angiosperm adaptation to the sea.</title>
        <authorList>
            <person name="Olsen J.L."/>
            <person name="Rouze P."/>
            <person name="Verhelst B."/>
            <person name="Lin Y.-C."/>
            <person name="Bayer T."/>
            <person name="Collen J."/>
            <person name="Dattolo E."/>
            <person name="De Paoli E."/>
            <person name="Dittami S."/>
            <person name="Maumus F."/>
            <person name="Michel G."/>
            <person name="Kersting A."/>
            <person name="Lauritano C."/>
            <person name="Lohaus R."/>
            <person name="Toepel M."/>
            <person name="Tonon T."/>
            <person name="Vanneste K."/>
            <person name="Amirebrahimi M."/>
            <person name="Brakel J."/>
            <person name="Bostroem C."/>
            <person name="Chovatia M."/>
            <person name="Grimwood J."/>
            <person name="Jenkins J.W."/>
            <person name="Jueterbock A."/>
            <person name="Mraz A."/>
            <person name="Stam W.T."/>
            <person name="Tice H."/>
            <person name="Bornberg-Bauer E."/>
            <person name="Green P.J."/>
            <person name="Pearson G.A."/>
            <person name="Procaccini G."/>
            <person name="Duarte C.M."/>
            <person name="Schmutz J."/>
            <person name="Reusch T.B.H."/>
            <person name="Van de Peer Y."/>
        </authorList>
    </citation>
    <scope>NUCLEOTIDE SEQUENCE [LARGE SCALE GENOMIC DNA]</scope>
    <source>
        <strain evidence="7">cv. Finnish</strain>
    </source>
</reference>
<dbReference type="GO" id="GO:0003743">
    <property type="term" value="F:translation initiation factor activity"/>
    <property type="evidence" value="ECO:0007669"/>
    <property type="project" value="UniProtKB-KW"/>
</dbReference>
<keyword evidence="6" id="KW-0648">Protein biosynthesis</keyword>
<keyword evidence="2" id="KW-0805">Transcription regulation</keyword>
<dbReference type="PANTHER" id="PTHR13097:SF7">
    <property type="entry name" value="GENERAL TRANSCRIPTION FACTOR IIE SUBUNIT 1"/>
    <property type="match status" value="1"/>
</dbReference>
<protein>
    <submittedName>
        <fullName evidence="6">Putative Transcription initiation factor iie, alpha subunit</fullName>
    </submittedName>
</protein>